<proteinExistence type="predicted"/>
<feature type="signal peptide" evidence="1">
    <location>
        <begin position="1"/>
        <end position="26"/>
    </location>
</feature>
<dbReference type="PROSITE" id="PS51257">
    <property type="entry name" value="PROKAR_LIPOPROTEIN"/>
    <property type="match status" value="1"/>
</dbReference>
<evidence type="ECO:0008006" key="4">
    <source>
        <dbReference type="Google" id="ProtNLM"/>
    </source>
</evidence>
<keyword evidence="1" id="KW-0732">Signal</keyword>
<sequence>MKLLKFGYVVAASAFLVACGGGGDNAGDLTDFSTNIDEWTVKSAEPGCSTGGAEKWVTIIGGQAPFRIRNSSPDNLQVDRTEVTGKDPVFKMTTLGGCAEFTVTVLDYHSRVVSIDIKLEEGDEEEE</sequence>
<comment type="caution">
    <text evidence="2">The sequence shown here is derived from an EMBL/GenBank/DDBJ whole genome shotgun (WGS) entry which is preliminary data.</text>
</comment>
<gene>
    <name evidence="2" type="ORF">ACFQNJ_09440</name>
</gene>
<accession>A0ABW2R9H6</accession>
<reference evidence="3" key="1">
    <citation type="journal article" date="2019" name="Int. J. Syst. Evol. Microbiol.">
        <title>The Global Catalogue of Microorganisms (GCM) 10K type strain sequencing project: providing services to taxonomists for standard genome sequencing and annotation.</title>
        <authorList>
            <consortium name="The Broad Institute Genomics Platform"/>
            <consortium name="The Broad Institute Genome Sequencing Center for Infectious Disease"/>
            <person name="Wu L."/>
            <person name="Ma J."/>
        </authorList>
    </citation>
    <scope>NUCLEOTIDE SEQUENCE [LARGE SCALE GENOMIC DNA]</scope>
    <source>
        <strain evidence="3">CCUG 54518</strain>
    </source>
</reference>
<evidence type="ECO:0000313" key="3">
    <source>
        <dbReference type="Proteomes" id="UP001596495"/>
    </source>
</evidence>
<evidence type="ECO:0000256" key="1">
    <source>
        <dbReference type="SAM" id="SignalP"/>
    </source>
</evidence>
<evidence type="ECO:0000313" key="2">
    <source>
        <dbReference type="EMBL" id="MFC7434733.1"/>
    </source>
</evidence>
<protein>
    <recommendedName>
        <fullName evidence="4">Lipoprotein</fullName>
    </recommendedName>
</protein>
<keyword evidence="3" id="KW-1185">Reference proteome</keyword>
<dbReference type="Proteomes" id="UP001596495">
    <property type="component" value="Unassembled WGS sequence"/>
</dbReference>
<dbReference type="RefSeq" id="WP_382256435.1">
    <property type="nucleotide sequence ID" value="NZ_JBHTBX010000005.1"/>
</dbReference>
<dbReference type="EMBL" id="JBHTBX010000005">
    <property type="protein sequence ID" value="MFC7434733.1"/>
    <property type="molecule type" value="Genomic_DNA"/>
</dbReference>
<organism evidence="2 3">
    <name type="scientific">Hydrogenophaga bisanensis</name>
    <dbReference type="NCBI Taxonomy" id="439611"/>
    <lineage>
        <taxon>Bacteria</taxon>
        <taxon>Pseudomonadati</taxon>
        <taxon>Pseudomonadota</taxon>
        <taxon>Betaproteobacteria</taxon>
        <taxon>Burkholderiales</taxon>
        <taxon>Comamonadaceae</taxon>
        <taxon>Hydrogenophaga</taxon>
    </lineage>
</organism>
<name>A0ABW2R9H6_9BURK</name>
<feature type="chain" id="PRO_5045850628" description="Lipoprotein" evidence="1">
    <location>
        <begin position="27"/>
        <end position="127"/>
    </location>
</feature>